<name>A0A1S9IG26_9CLOT</name>
<feature type="transmembrane region" description="Helical" evidence="1">
    <location>
        <begin position="7"/>
        <end position="27"/>
    </location>
</feature>
<gene>
    <name evidence="2" type="ORF">BS637_02790</name>
    <name evidence="3" type="ORF">BS638_03835</name>
</gene>
<dbReference type="Pfam" id="PF09682">
    <property type="entry name" value="Phage_holin_6_1"/>
    <property type="match status" value="1"/>
</dbReference>
<evidence type="ECO:0000313" key="2">
    <source>
        <dbReference type="EMBL" id="OOO63431.1"/>
    </source>
</evidence>
<evidence type="ECO:0000313" key="4">
    <source>
        <dbReference type="Proteomes" id="UP000190206"/>
    </source>
</evidence>
<sequence>MHIITDAIINILGAVIIYLSAVIVKYFKEKRQALIKKMGNEQYNMHYNIAKSIFYAVEQEYKDVPKCSKEKAEKFDKMLMEKIPTLTQEDLNHFREAIVGEINSQIAKAKLLEPSNSMVDKEK</sequence>
<dbReference type="AlphaFoldDB" id="A0A1S9IG26"/>
<accession>A0A1S9IG26</accession>
<keyword evidence="4" id="KW-1185">Reference proteome</keyword>
<keyword evidence="1" id="KW-1133">Transmembrane helix</keyword>
<protein>
    <recommendedName>
        <fullName evidence="6">Phage holin</fullName>
    </recommendedName>
</protein>
<keyword evidence="1" id="KW-0812">Transmembrane</keyword>
<organism evidence="3 5">
    <name type="scientific">Clostridium tepidum</name>
    <dbReference type="NCBI Taxonomy" id="1962263"/>
    <lineage>
        <taxon>Bacteria</taxon>
        <taxon>Bacillati</taxon>
        <taxon>Bacillota</taxon>
        <taxon>Clostridia</taxon>
        <taxon>Eubacteriales</taxon>
        <taxon>Clostridiaceae</taxon>
        <taxon>Clostridium</taxon>
    </lineage>
</organism>
<dbReference type="OrthoDB" id="1907700at2"/>
<dbReference type="Proteomes" id="UP000190206">
    <property type="component" value="Unassembled WGS sequence"/>
</dbReference>
<reference evidence="2 4" key="1">
    <citation type="submission" date="2016-12" db="EMBL/GenBank/DDBJ databases">
        <title>Clostridium tepidum sp. nov., a close relative of Clostridium sporogenes and Clostridium botulinum Group I.</title>
        <authorList>
            <person name="Dobritsa A.P."/>
            <person name="Kutumbaka K."/>
            <person name="Werner K."/>
            <person name="Samadpour M."/>
        </authorList>
    </citation>
    <scope>NUCLEOTIDE SEQUENCE [LARGE SCALE GENOMIC DNA]</scope>
    <source>
        <strain evidence="2 4">PE</strain>
    </source>
</reference>
<dbReference type="EMBL" id="MRAD01000002">
    <property type="protein sequence ID" value="OOO63431.1"/>
    <property type="molecule type" value="Genomic_DNA"/>
</dbReference>
<keyword evidence="1" id="KW-0472">Membrane</keyword>
<proteinExistence type="predicted"/>
<dbReference type="EMBL" id="MRAE01000006">
    <property type="protein sequence ID" value="OOO69264.1"/>
    <property type="molecule type" value="Genomic_DNA"/>
</dbReference>
<dbReference type="Proteomes" id="UP000190256">
    <property type="component" value="Unassembled WGS sequence"/>
</dbReference>
<comment type="caution">
    <text evidence="3">The sequence shown here is derived from an EMBL/GenBank/DDBJ whole genome shotgun (WGS) entry which is preliminary data.</text>
</comment>
<reference evidence="3 5" key="2">
    <citation type="submission" date="2016-12" db="EMBL/GenBank/DDBJ databases">
        <title>Clostridium tepidum sp. nov., a close relative of Clostridium sporogenes and Clostridium botulinum Group I.</title>
        <authorList>
            <person name="Dobritsa A.P."/>
            <person name="Kutumbaka K.K."/>
            <person name="Werner K."/>
            <person name="Wiedmann M."/>
            <person name="Asmus A."/>
            <person name="Samadpour M."/>
        </authorList>
    </citation>
    <scope>NUCLEOTIDE SEQUENCE [LARGE SCALE GENOMIC DNA]</scope>
    <source>
        <strain evidence="3 5">IEH 97212</strain>
    </source>
</reference>
<evidence type="ECO:0008006" key="6">
    <source>
        <dbReference type="Google" id="ProtNLM"/>
    </source>
</evidence>
<evidence type="ECO:0000313" key="5">
    <source>
        <dbReference type="Proteomes" id="UP000190256"/>
    </source>
</evidence>
<dbReference type="InterPro" id="IPR010026">
    <property type="entry name" value="Phage_holin_LL-H"/>
</dbReference>
<evidence type="ECO:0000313" key="3">
    <source>
        <dbReference type="EMBL" id="OOO69264.1"/>
    </source>
</evidence>
<evidence type="ECO:0000256" key="1">
    <source>
        <dbReference type="SAM" id="Phobius"/>
    </source>
</evidence>